<evidence type="ECO:0000313" key="2">
    <source>
        <dbReference type="EMBL" id="MBC5785173.1"/>
    </source>
</evidence>
<dbReference type="Proteomes" id="UP000608513">
    <property type="component" value="Unassembled WGS sequence"/>
</dbReference>
<dbReference type="EMBL" id="JACORT010000009">
    <property type="protein sequence ID" value="MBC5785173.1"/>
    <property type="molecule type" value="Genomic_DNA"/>
</dbReference>
<dbReference type="AlphaFoldDB" id="A0A923SDC1"/>
<keyword evidence="3" id="KW-1185">Reference proteome</keyword>
<gene>
    <name evidence="2" type="ORF">H8N03_19660</name>
</gene>
<feature type="compositionally biased region" description="Basic and acidic residues" evidence="1">
    <location>
        <begin position="84"/>
        <end position="128"/>
    </location>
</feature>
<dbReference type="Pfam" id="PF11306">
    <property type="entry name" value="DUF3108"/>
    <property type="match status" value="1"/>
</dbReference>
<accession>A0A923SDC1</accession>
<comment type="caution">
    <text evidence="2">The sequence shown here is derived from an EMBL/GenBank/DDBJ whole genome shotgun (WGS) entry which is preliminary data.</text>
</comment>
<sequence>MVRPARLTLALLTAAVVVGHVLGLEWISRQADQISGLSLMTPPMYTRMLQPKAAPPVVPAATTAVAMPKPRAAPRPKPPASSPEELRRKKEAQERERQERLAREQREADEREREQAEARARAEEEERVRQEQVAVAAAAASAASAAQPAASVAAAPASAAASAAASDAAALDRWPVDTRLTYALTGQYRGPLYGDARVQWQRDGSKYQVRLDARIQVFGTQVLTSQGEVTPDGLLPRAYEELRPGKRRTAQIGDEVVILENGRTVPRPPGVQDTASQFVELTQRFATGREVLEVGRSVKLWLARPGGVDEWVYEIVGREPLRTPKFGTVEAFHLKPRSIANPRGNINVEMWFAPSLQYLPARIRIVMGEDAWLDLMVDHIEQR</sequence>
<reference evidence="2" key="1">
    <citation type="submission" date="2020-08" db="EMBL/GenBank/DDBJ databases">
        <title>Ramlibacter sp. USB13 16S ribosomal RNA gene genome sequencing and assembly.</title>
        <authorList>
            <person name="Kang M."/>
        </authorList>
    </citation>
    <scope>NUCLEOTIDE SEQUENCE</scope>
    <source>
        <strain evidence="2">USB13</strain>
    </source>
</reference>
<evidence type="ECO:0000313" key="3">
    <source>
        <dbReference type="Proteomes" id="UP000608513"/>
    </source>
</evidence>
<protein>
    <submittedName>
        <fullName evidence="2">DUF3108 domain-containing protein</fullName>
    </submittedName>
</protein>
<feature type="region of interest" description="Disordered" evidence="1">
    <location>
        <begin position="66"/>
        <end position="128"/>
    </location>
</feature>
<proteinExistence type="predicted"/>
<dbReference type="RefSeq" id="WP_187077918.1">
    <property type="nucleotide sequence ID" value="NZ_JACORT010000009.1"/>
</dbReference>
<dbReference type="InterPro" id="IPR021457">
    <property type="entry name" value="DUF3108"/>
</dbReference>
<feature type="compositionally biased region" description="Pro residues" evidence="1">
    <location>
        <begin position="71"/>
        <end position="81"/>
    </location>
</feature>
<organism evidence="2 3">
    <name type="scientific">Ramlibacter cellulosilyticus</name>
    <dbReference type="NCBI Taxonomy" id="2764187"/>
    <lineage>
        <taxon>Bacteria</taxon>
        <taxon>Pseudomonadati</taxon>
        <taxon>Pseudomonadota</taxon>
        <taxon>Betaproteobacteria</taxon>
        <taxon>Burkholderiales</taxon>
        <taxon>Comamonadaceae</taxon>
        <taxon>Ramlibacter</taxon>
    </lineage>
</organism>
<evidence type="ECO:0000256" key="1">
    <source>
        <dbReference type="SAM" id="MobiDB-lite"/>
    </source>
</evidence>
<name>A0A923SDC1_9BURK</name>